<dbReference type="Proteomes" id="UP000195141">
    <property type="component" value="Chromosome"/>
</dbReference>
<dbReference type="EMBL" id="NGMM01000007">
    <property type="protein sequence ID" value="OTP11618.1"/>
    <property type="molecule type" value="Genomic_DNA"/>
</dbReference>
<keyword evidence="2 11" id="KW-1003">Cell membrane</keyword>
<evidence type="ECO:0000256" key="3">
    <source>
        <dbReference type="ARBA" id="ARBA00022538"/>
    </source>
</evidence>
<keyword evidence="5 11" id="KW-0547">Nucleotide-binding</keyword>
<evidence type="ECO:0000256" key="10">
    <source>
        <dbReference type="ARBA" id="ARBA00023136"/>
    </source>
</evidence>
<accession>A0A242K1T6</accession>
<reference evidence="12" key="1">
    <citation type="submission" date="2017-05" db="EMBL/GenBank/DDBJ databases">
        <title>The Genome Sequence of Enterococcus sp. 9E7_DIV0242.</title>
        <authorList>
            <consortium name="The Broad Institute Genomics Platform"/>
            <consortium name="The Broad Institute Genomic Center for Infectious Diseases"/>
            <person name="Earl A."/>
            <person name="Manson A."/>
            <person name="Schwartman J."/>
            <person name="Gilmore M."/>
            <person name="Abouelleil A."/>
            <person name="Cao P."/>
            <person name="Chapman S."/>
            <person name="Cusick C."/>
            <person name="Shea T."/>
            <person name="Young S."/>
            <person name="Neafsey D."/>
            <person name="Nusbaum C."/>
            <person name="Birren B."/>
        </authorList>
    </citation>
    <scope>NUCLEOTIDE SEQUENCE [LARGE SCALE GENOMIC DNA]</scope>
    <source>
        <strain evidence="12">9E7_DIV0242</strain>
    </source>
</reference>
<reference evidence="13" key="2">
    <citation type="submission" date="2017-05" db="EMBL/GenBank/DDBJ databases">
        <authorList>
            <consortium name="The Broad Institute Genomics Platform"/>
            <consortium name="The Broad Institute Genomic Center for Infectious Diseases"/>
            <person name="Earl A."/>
            <person name="Manson A."/>
            <person name="Schwartman J."/>
            <person name="Gilmore M."/>
            <person name="Abouelleil A."/>
            <person name="Cao P."/>
            <person name="Chapman S."/>
            <person name="Cusick C."/>
            <person name="Shea T."/>
            <person name="Young S."/>
            <person name="Neafsey D."/>
            <person name="Nusbaum C."/>
            <person name="Birren B."/>
        </authorList>
    </citation>
    <scope>NUCLEOTIDE SEQUENCE</scope>
    <source>
        <strain evidence="13">9E7_DIV0242</strain>
    </source>
</reference>
<comment type="similarity">
    <text evidence="11">Belongs to the KdpC family.</text>
</comment>
<dbReference type="InterPro" id="IPR003820">
    <property type="entry name" value="KdpC"/>
</dbReference>
<dbReference type="OrthoDB" id="9809491at2"/>
<feature type="transmembrane region" description="Helical" evidence="11">
    <location>
        <begin position="12"/>
        <end position="35"/>
    </location>
</feature>
<dbReference type="Pfam" id="PF02669">
    <property type="entry name" value="KdpC"/>
    <property type="match status" value="1"/>
</dbReference>
<evidence type="ECO:0000256" key="9">
    <source>
        <dbReference type="ARBA" id="ARBA00023065"/>
    </source>
</evidence>
<evidence type="ECO:0000256" key="6">
    <source>
        <dbReference type="ARBA" id="ARBA00022840"/>
    </source>
</evidence>
<dbReference type="NCBIfam" id="TIGR00681">
    <property type="entry name" value="kdpC"/>
    <property type="match status" value="1"/>
</dbReference>
<dbReference type="GO" id="GO:0005886">
    <property type="term" value="C:plasma membrane"/>
    <property type="evidence" value="ECO:0007669"/>
    <property type="project" value="UniProtKB-SubCell"/>
</dbReference>
<dbReference type="GO" id="GO:0005524">
    <property type="term" value="F:ATP binding"/>
    <property type="evidence" value="ECO:0007669"/>
    <property type="project" value="UniProtKB-UniRule"/>
</dbReference>
<evidence type="ECO:0000313" key="13">
    <source>
        <dbReference type="EMBL" id="WYJ91655.1"/>
    </source>
</evidence>
<gene>
    <name evidence="11" type="primary">kdpC</name>
    <name evidence="13" type="ORF">A5888_003423</name>
    <name evidence="12" type="ORF">A5888_003717</name>
</gene>
<evidence type="ECO:0000313" key="12">
    <source>
        <dbReference type="EMBL" id="OTP11618.1"/>
    </source>
</evidence>
<proteinExistence type="inferred from homology"/>
<evidence type="ECO:0000313" key="14">
    <source>
        <dbReference type="Proteomes" id="UP000195141"/>
    </source>
</evidence>
<sequence length="175" mass="19378">MKKEILGSLRFFLIMTLLCGGFYTFGVTGIAQLFFPYQANGSMLKEDNKVTGSALIGQEFTEARYIHGRPTEVSQLSPYSPQLKEKIEKRTTAIKEENNGAKEVPADLVMGSGSGVDPHISFEGAIYQAKRIADSRNVEIKQINDIIETNKETDRLTGNEYINVLVVNAALDQLT</sequence>
<dbReference type="PANTHER" id="PTHR30042:SF2">
    <property type="entry name" value="POTASSIUM-TRANSPORTING ATPASE KDPC SUBUNIT"/>
    <property type="match status" value="1"/>
</dbReference>
<keyword evidence="8 11" id="KW-1133">Transmembrane helix</keyword>
<comment type="subcellular location">
    <subcellularLocation>
        <location evidence="11">Cell membrane</location>
        <topology evidence="11">Single-pass membrane protein</topology>
    </subcellularLocation>
</comment>
<keyword evidence="3 11" id="KW-0633">Potassium transport</keyword>
<keyword evidence="1 11" id="KW-0813">Transport</keyword>
<keyword evidence="7 11" id="KW-0630">Potassium</keyword>
<keyword evidence="14" id="KW-1185">Reference proteome</keyword>
<dbReference type="HAMAP" id="MF_00276">
    <property type="entry name" value="KdpC"/>
    <property type="match status" value="1"/>
</dbReference>
<dbReference type="PIRSF" id="PIRSF001296">
    <property type="entry name" value="K_ATPase_KdpC"/>
    <property type="match status" value="1"/>
</dbReference>
<keyword evidence="9 11" id="KW-0406">Ion transport</keyword>
<dbReference type="EMBL" id="CP147247">
    <property type="protein sequence ID" value="WYJ91655.1"/>
    <property type="molecule type" value="Genomic_DNA"/>
</dbReference>
<keyword evidence="6 11" id="KW-0067">ATP-binding</keyword>
<organism evidence="12">
    <name type="scientific">Candidatus Enterococcus clewellii</name>
    <dbReference type="NCBI Taxonomy" id="1834193"/>
    <lineage>
        <taxon>Bacteria</taxon>
        <taxon>Bacillati</taxon>
        <taxon>Bacillota</taxon>
        <taxon>Bacilli</taxon>
        <taxon>Lactobacillales</taxon>
        <taxon>Enterococcaceae</taxon>
        <taxon>Enterococcus</taxon>
    </lineage>
</organism>
<dbReference type="AlphaFoldDB" id="A0A242K1T6"/>
<dbReference type="GO" id="GO:0008556">
    <property type="term" value="F:P-type potassium transmembrane transporter activity"/>
    <property type="evidence" value="ECO:0007669"/>
    <property type="project" value="InterPro"/>
</dbReference>
<protein>
    <recommendedName>
        <fullName evidence="11">Potassium-transporting ATPase KdpC subunit</fullName>
    </recommendedName>
    <alternativeName>
        <fullName evidence="11">ATP phosphohydrolase [potassium-transporting] C chain</fullName>
    </alternativeName>
    <alternativeName>
        <fullName evidence="11">Potassium-binding and translocating subunit C</fullName>
    </alternativeName>
    <alternativeName>
        <fullName evidence="11">Potassium-translocating ATPase C chain</fullName>
    </alternativeName>
</protein>
<reference evidence="13" key="3">
    <citation type="submission" date="2024-03" db="EMBL/GenBank/DDBJ databases">
        <title>The Genome Sequence of Enterococcus sp. DIV0242b.</title>
        <authorList>
            <consortium name="The Broad Institute Genomics Platform"/>
            <consortium name="The Broad Institute Microbial Omics Core"/>
            <consortium name="The Broad Institute Genomic Center for Infectious Diseases"/>
            <person name="Earl A."/>
            <person name="Manson A."/>
            <person name="Gilmore M."/>
            <person name="Schwartman J."/>
            <person name="Shea T."/>
            <person name="Abouelleil A."/>
            <person name="Cao P."/>
            <person name="Chapman S."/>
            <person name="Cusick C."/>
            <person name="Young S."/>
            <person name="Neafsey D."/>
            <person name="Nusbaum C."/>
            <person name="Birren B."/>
        </authorList>
    </citation>
    <scope>NUCLEOTIDE SEQUENCE</scope>
    <source>
        <strain evidence="13">9E7_DIV0242</strain>
    </source>
</reference>
<comment type="function">
    <text evidence="11">Part of the high-affinity ATP-driven potassium transport (or Kdp) system, which catalyzes the hydrolysis of ATP coupled with the electrogenic transport of potassium into the cytoplasm. This subunit acts as a catalytic chaperone that increases the ATP-binding affinity of the ATP-hydrolyzing subunit KdpB by the formation of a transient KdpB/KdpC/ATP ternary complex.</text>
</comment>
<dbReference type="RefSeq" id="WP_086350698.1">
    <property type="nucleotide sequence ID" value="NZ_CP147247.1"/>
</dbReference>
<keyword evidence="10 11" id="KW-0472">Membrane</keyword>
<dbReference type="PANTHER" id="PTHR30042">
    <property type="entry name" value="POTASSIUM-TRANSPORTING ATPASE C CHAIN"/>
    <property type="match status" value="1"/>
</dbReference>
<evidence type="ECO:0000256" key="2">
    <source>
        <dbReference type="ARBA" id="ARBA00022475"/>
    </source>
</evidence>
<evidence type="ECO:0000256" key="8">
    <source>
        <dbReference type="ARBA" id="ARBA00022989"/>
    </source>
</evidence>
<evidence type="ECO:0000256" key="7">
    <source>
        <dbReference type="ARBA" id="ARBA00022958"/>
    </source>
</evidence>
<evidence type="ECO:0000256" key="5">
    <source>
        <dbReference type="ARBA" id="ARBA00022741"/>
    </source>
</evidence>
<evidence type="ECO:0000256" key="4">
    <source>
        <dbReference type="ARBA" id="ARBA00022692"/>
    </source>
</evidence>
<comment type="subunit">
    <text evidence="11">The system is composed of three essential subunits: KdpA, KdpB and KdpC.</text>
</comment>
<evidence type="ECO:0000256" key="11">
    <source>
        <dbReference type="HAMAP-Rule" id="MF_00276"/>
    </source>
</evidence>
<name>A0A242K1T6_9ENTE</name>
<evidence type="ECO:0000256" key="1">
    <source>
        <dbReference type="ARBA" id="ARBA00022448"/>
    </source>
</evidence>
<keyword evidence="4 11" id="KW-0812">Transmembrane</keyword>